<dbReference type="EMBL" id="AEWV01000015">
    <property type="protein sequence ID" value="EGC17640.1"/>
    <property type="molecule type" value="Genomic_DNA"/>
</dbReference>
<reference evidence="1 2" key="1">
    <citation type="submission" date="2011-01" db="EMBL/GenBank/DDBJ databases">
        <authorList>
            <person name="Muzny D."/>
            <person name="Qin X."/>
            <person name="Deng J."/>
            <person name="Jiang H."/>
            <person name="Liu Y."/>
            <person name="Qu J."/>
            <person name="Song X.-Z."/>
            <person name="Zhang L."/>
            <person name="Thornton R."/>
            <person name="Coyle M."/>
            <person name="Francisco L."/>
            <person name="Jackson L."/>
            <person name="Javaid M."/>
            <person name="Korchina V."/>
            <person name="Kovar C."/>
            <person name="Mata R."/>
            <person name="Mathew T."/>
            <person name="Ngo R."/>
            <person name="Nguyen L."/>
            <person name="Nguyen N."/>
            <person name="Okwuonu G."/>
            <person name="Ongeri F."/>
            <person name="Pham C."/>
            <person name="Simmons D."/>
            <person name="Wilczek-Boney K."/>
            <person name="Hale W."/>
            <person name="Jakkamsetti A."/>
            <person name="Pham P."/>
            <person name="Ruth R."/>
            <person name="San Lucas F."/>
            <person name="Warren J."/>
            <person name="Zhang J."/>
            <person name="Zhao Z."/>
            <person name="Zhou C."/>
            <person name="Zhu D."/>
            <person name="Lee S."/>
            <person name="Bess C."/>
            <person name="Blankenburg K."/>
            <person name="Forbes L."/>
            <person name="Fu Q."/>
            <person name="Gubbala S."/>
            <person name="Hirani K."/>
            <person name="Jayaseelan J.C."/>
            <person name="Lara F."/>
            <person name="Munidasa M."/>
            <person name="Palculict T."/>
            <person name="Patil S."/>
            <person name="Pu L.-L."/>
            <person name="Saada N."/>
            <person name="Tang L."/>
            <person name="Weissenberger G."/>
            <person name="Zhu Y."/>
            <person name="Hemphill L."/>
            <person name="Shang Y."/>
            <person name="Youmans B."/>
            <person name="Ayvaz T."/>
            <person name="Ross M."/>
            <person name="Santibanez J."/>
            <person name="Aqrawi P."/>
            <person name="Gross S."/>
            <person name="Joshi V."/>
            <person name="Fowler G."/>
            <person name="Nazareth L."/>
            <person name="Reid J."/>
            <person name="Worley K."/>
            <person name="Petrosino J."/>
            <person name="Highlander S."/>
            <person name="Gibbs R."/>
        </authorList>
    </citation>
    <scope>NUCLEOTIDE SEQUENCE [LARGE SCALE GENOMIC DNA]</scope>
    <source>
        <strain evidence="1 2">ATCC 33394</strain>
    </source>
</reference>
<evidence type="ECO:0000313" key="1">
    <source>
        <dbReference type="EMBL" id="EGC17640.1"/>
    </source>
</evidence>
<name>F0EYN2_9NEIS</name>
<protein>
    <submittedName>
        <fullName evidence="1">Uncharacterized protein</fullName>
    </submittedName>
</protein>
<proteinExistence type="predicted"/>
<gene>
    <name evidence="1" type="ORF">HMPREF9098_0966</name>
</gene>
<organism evidence="1 2">
    <name type="scientific">Kingella denitrificans ATCC 33394</name>
    <dbReference type="NCBI Taxonomy" id="888741"/>
    <lineage>
        <taxon>Bacteria</taxon>
        <taxon>Pseudomonadati</taxon>
        <taxon>Pseudomonadota</taxon>
        <taxon>Betaproteobacteria</taxon>
        <taxon>Neisseriales</taxon>
        <taxon>Neisseriaceae</taxon>
        <taxon>Kingella</taxon>
    </lineage>
</organism>
<keyword evidence="2" id="KW-1185">Reference proteome</keyword>
<dbReference type="AlphaFoldDB" id="F0EYN2"/>
<accession>F0EYN2</accession>
<dbReference type="Proteomes" id="UP000004088">
    <property type="component" value="Unassembled WGS sequence"/>
</dbReference>
<evidence type="ECO:0000313" key="2">
    <source>
        <dbReference type="Proteomes" id="UP000004088"/>
    </source>
</evidence>
<sequence>MRSEAGKPRGAIQGRYPNEERRIPDPILIIKAACTPFPKVQAAFCAVYQIRCSQ</sequence>
<comment type="caution">
    <text evidence="1">The sequence shown here is derived from an EMBL/GenBank/DDBJ whole genome shotgun (WGS) entry which is preliminary data.</text>
</comment>
<dbReference type="HOGENOM" id="CLU_3044272_0_0_4"/>